<reference evidence="1" key="1">
    <citation type="submission" date="2023-04" db="EMBL/GenBank/DDBJ databases">
        <title>Draft Genome sequencing of Naganishia species isolated from polar environments using Oxford Nanopore Technology.</title>
        <authorList>
            <person name="Leo P."/>
            <person name="Venkateswaran K."/>
        </authorList>
    </citation>
    <scope>NUCLEOTIDE SEQUENCE</scope>
    <source>
        <strain evidence="1">DBVPG 5303</strain>
    </source>
</reference>
<dbReference type="EMBL" id="JASBWV010000007">
    <property type="protein sequence ID" value="KAJ9125784.1"/>
    <property type="molecule type" value="Genomic_DNA"/>
</dbReference>
<evidence type="ECO:0000313" key="2">
    <source>
        <dbReference type="Proteomes" id="UP001234202"/>
    </source>
</evidence>
<name>A0ACC2XP09_9TREE</name>
<evidence type="ECO:0000313" key="1">
    <source>
        <dbReference type="EMBL" id="KAJ9125784.1"/>
    </source>
</evidence>
<proteinExistence type="predicted"/>
<organism evidence="1 2">
    <name type="scientific">Naganishia onofrii</name>
    <dbReference type="NCBI Taxonomy" id="1851511"/>
    <lineage>
        <taxon>Eukaryota</taxon>
        <taxon>Fungi</taxon>
        <taxon>Dikarya</taxon>
        <taxon>Basidiomycota</taxon>
        <taxon>Agaricomycotina</taxon>
        <taxon>Tremellomycetes</taxon>
        <taxon>Filobasidiales</taxon>
        <taxon>Filobasidiaceae</taxon>
        <taxon>Naganishia</taxon>
    </lineage>
</organism>
<keyword evidence="2" id="KW-1185">Reference proteome</keyword>
<gene>
    <name evidence="1" type="ORF">QFC24_002568</name>
</gene>
<comment type="caution">
    <text evidence="1">The sequence shown here is derived from an EMBL/GenBank/DDBJ whole genome shotgun (WGS) entry which is preliminary data.</text>
</comment>
<protein>
    <submittedName>
        <fullName evidence="1">Uncharacterized protein</fullName>
    </submittedName>
</protein>
<accession>A0ACC2XP09</accession>
<sequence>MEQLEPTYIITGHCSHEKLIEAIIAYCKSGRQLLPAKFTMADQFVVKGEEHQDCQYQVRPSKEYKLNAALARLSNLHITRLGVGQRVGFERDVSTETEGHASRVGSGGHLTSTQRMQSADDQDADGDQSMRLALLRLGCFTSVEAQLSVSRSSSIPQHSSGDQVN</sequence>
<dbReference type="Proteomes" id="UP001234202">
    <property type="component" value="Unassembled WGS sequence"/>
</dbReference>